<name>A0A1H1E681_9ACTN</name>
<dbReference type="Proteomes" id="UP000199301">
    <property type="component" value="Unassembled WGS sequence"/>
</dbReference>
<dbReference type="PANTHER" id="PTHR21047:SF2">
    <property type="entry name" value="THYMIDINE DIPHOSPHO-4-KETO-RHAMNOSE 3,5-EPIMERASE"/>
    <property type="match status" value="1"/>
</dbReference>
<dbReference type="Pfam" id="PF00908">
    <property type="entry name" value="dTDP_sugar_isom"/>
    <property type="match status" value="1"/>
</dbReference>
<accession>A0A1H1E681</accession>
<dbReference type="AlphaFoldDB" id="A0A1H1E681"/>
<evidence type="ECO:0000313" key="5">
    <source>
        <dbReference type="Proteomes" id="UP000199301"/>
    </source>
</evidence>
<dbReference type="GO" id="GO:0005829">
    <property type="term" value="C:cytosol"/>
    <property type="evidence" value="ECO:0007669"/>
    <property type="project" value="TreeGrafter"/>
</dbReference>
<gene>
    <name evidence="4" type="ORF">SAMN04489718_2385</name>
</gene>
<evidence type="ECO:0000256" key="1">
    <source>
        <dbReference type="ARBA" id="ARBA00010154"/>
    </source>
</evidence>
<dbReference type="RefSeq" id="WP_092523855.1">
    <property type="nucleotide sequence ID" value="NZ_FNKO01000002.1"/>
</dbReference>
<dbReference type="PANTHER" id="PTHR21047">
    <property type="entry name" value="DTDP-6-DEOXY-D-GLUCOSE-3,5 EPIMERASE"/>
    <property type="match status" value="1"/>
</dbReference>
<dbReference type="EMBL" id="FNKO01000002">
    <property type="protein sequence ID" value="SDQ83998.1"/>
    <property type="molecule type" value="Genomic_DNA"/>
</dbReference>
<dbReference type="GO" id="GO:0008830">
    <property type="term" value="F:dTDP-4-dehydrorhamnose 3,5-epimerase activity"/>
    <property type="evidence" value="ECO:0007669"/>
    <property type="project" value="InterPro"/>
</dbReference>
<proteinExistence type="inferred from homology"/>
<protein>
    <submittedName>
        <fullName evidence="4">dTDP-4-dehydrorhamnose 3,5-epimerase</fullName>
    </submittedName>
</protein>
<dbReference type="STRING" id="995062.SAMN04489718_2385"/>
<evidence type="ECO:0000313" key="4">
    <source>
        <dbReference type="EMBL" id="SDQ83998.1"/>
    </source>
</evidence>
<dbReference type="GO" id="GO:0019305">
    <property type="term" value="P:dTDP-rhamnose biosynthetic process"/>
    <property type="evidence" value="ECO:0007669"/>
    <property type="project" value="TreeGrafter"/>
</dbReference>
<feature type="active site" description="Proton donor" evidence="2">
    <location>
        <position position="132"/>
    </location>
</feature>
<dbReference type="CDD" id="cd00438">
    <property type="entry name" value="cupin_RmlC"/>
    <property type="match status" value="1"/>
</dbReference>
<dbReference type="Gene3D" id="2.60.120.10">
    <property type="entry name" value="Jelly Rolls"/>
    <property type="match status" value="1"/>
</dbReference>
<dbReference type="InterPro" id="IPR014710">
    <property type="entry name" value="RmlC-like_jellyroll"/>
</dbReference>
<dbReference type="InterPro" id="IPR011051">
    <property type="entry name" value="RmlC_Cupin_sf"/>
</dbReference>
<feature type="active site" description="Proton acceptor" evidence="2">
    <location>
        <position position="62"/>
    </location>
</feature>
<reference evidence="5" key="1">
    <citation type="submission" date="2016-10" db="EMBL/GenBank/DDBJ databases">
        <authorList>
            <person name="Varghese N."/>
            <person name="Submissions S."/>
        </authorList>
    </citation>
    <scope>NUCLEOTIDE SEQUENCE [LARGE SCALE GENOMIC DNA]</scope>
    <source>
        <strain evidence="5">DSM 45459</strain>
    </source>
</reference>
<comment type="similarity">
    <text evidence="1">Belongs to the dTDP-4-dehydrorhamnose 3,5-epimerase family.</text>
</comment>
<organism evidence="4 5">
    <name type="scientific">Actinopolyspora saharensis</name>
    <dbReference type="NCBI Taxonomy" id="995062"/>
    <lineage>
        <taxon>Bacteria</taxon>
        <taxon>Bacillati</taxon>
        <taxon>Actinomycetota</taxon>
        <taxon>Actinomycetes</taxon>
        <taxon>Actinopolysporales</taxon>
        <taxon>Actinopolysporaceae</taxon>
        <taxon>Actinopolyspora</taxon>
    </lineage>
</organism>
<keyword evidence="5" id="KW-1185">Reference proteome</keyword>
<evidence type="ECO:0000256" key="3">
    <source>
        <dbReference type="PIRSR" id="PIRSR600888-3"/>
    </source>
</evidence>
<evidence type="ECO:0000256" key="2">
    <source>
        <dbReference type="PIRSR" id="PIRSR600888-1"/>
    </source>
</evidence>
<dbReference type="OrthoDB" id="9800680at2"/>
<dbReference type="InterPro" id="IPR000888">
    <property type="entry name" value="RmlC-like"/>
</dbReference>
<feature type="site" description="Participates in a stacking interaction with the thymidine ring of dTDP-4-oxo-6-deoxyglucose" evidence="3">
    <location>
        <position position="138"/>
    </location>
</feature>
<sequence length="202" mass="22067">MQARHTEISGAIEFTPPVFPDHRGLFVAPFQQDPFTGAVGHHMPLAQVNNSVSNRGVIRGIHFADVPPGQAKYVYCARGSLLDVIVDVRTGSPTFGQWEAIRLDAERYNAVYLAEGLGHAFTALDDNTVMIYLCSTPYNPPAEHAVTPFDPELALPWDELDADPILSEKDQHAPTLAEAAAAGTLPAYQDCLEHYERLRSAG</sequence>
<dbReference type="GO" id="GO:0000271">
    <property type="term" value="P:polysaccharide biosynthetic process"/>
    <property type="evidence" value="ECO:0007669"/>
    <property type="project" value="TreeGrafter"/>
</dbReference>
<dbReference type="SUPFAM" id="SSF51182">
    <property type="entry name" value="RmlC-like cupins"/>
    <property type="match status" value="1"/>
</dbReference>